<dbReference type="InterPro" id="IPR001670">
    <property type="entry name" value="ADH_Fe/GldA"/>
</dbReference>
<evidence type="ECO:0000259" key="2">
    <source>
        <dbReference type="Pfam" id="PF00465"/>
    </source>
</evidence>
<dbReference type="Proteomes" id="UP000214606">
    <property type="component" value="Chromosome"/>
</dbReference>
<dbReference type="GO" id="GO:0004022">
    <property type="term" value="F:alcohol dehydrogenase (NAD+) activity"/>
    <property type="evidence" value="ECO:0007669"/>
    <property type="project" value="TreeGrafter"/>
</dbReference>
<reference evidence="4 5" key="1">
    <citation type="submission" date="2016-10" db="EMBL/GenBank/DDBJ databases">
        <title>The whole genome sequencing and assembly of Aeribacillus pallidus KCTC3564 strain.</title>
        <authorList>
            <person name="Lee Y.-J."/>
            <person name="Park M.-K."/>
            <person name="Yi H."/>
            <person name="Bahn Y.-S."/>
            <person name="Kim J.F."/>
            <person name="Lee D.-W."/>
        </authorList>
    </citation>
    <scope>NUCLEOTIDE SEQUENCE [LARGE SCALE GENOMIC DNA]</scope>
    <source>
        <strain evidence="4 5">KCTC3564</strain>
    </source>
</reference>
<dbReference type="KEGG" id="apak:AP3564_07955"/>
<dbReference type="GO" id="GO:0046872">
    <property type="term" value="F:metal ion binding"/>
    <property type="evidence" value="ECO:0007669"/>
    <property type="project" value="InterPro"/>
</dbReference>
<dbReference type="Gene3D" id="3.40.50.1970">
    <property type="match status" value="1"/>
</dbReference>
<dbReference type="PANTHER" id="PTHR11496">
    <property type="entry name" value="ALCOHOL DEHYDROGENASE"/>
    <property type="match status" value="1"/>
</dbReference>
<feature type="domain" description="Alcohol dehydrogenase iron-type/glycerol dehydrogenase GldA" evidence="2">
    <location>
        <begin position="11"/>
        <end position="176"/>
    </location>
</feature>
<evidence type="ECO:0000313" key="5">
    <source>
        <dbReference type="Proteomes" id="UP000214606"/>
    </source>
</evidence>
<keyword evidence="1" id="KW-0560">Oxidoreductase</keyword>
<dbReference type="InterPro" id="IPR056798">
    <property type="entry name" value="ADH_Fe_C"/>
</dbReference>
<organism evidence="4 5">
    <name type="scientific">Aeribacillus pallidus</name>
    <dbReference type="NCBI Taxonomy" id="33936"/>
    <lineage>
        <taxon>Bacteria</taxon>
        <taxon>Bacillati</taxon>
        <taxon>Bacillota</taxon>
        <taxon>Bacilli</taxon>
        <taxon>Bacillales</taxon>
        <taxon>Bacillaceae</taxon>
        <taxon>Aeribacillus</taxon>
    </lineage>
</organism>
<feature type="domain" description="Fe-containing alcohol dehydrogenase-like C-terminal" evidence="3">
    <location>
        <begin position="187"/>
        <end position="376"/>
    </location>
</feature>
<dbReference type="FunFam" id="3.40.50.1970:FF:000003">
    <property type="entry name" value="Alcohol dehydrogenase, iron-containing"/>
    <property type="match status" value="1"/>
</dbReference>
<sequence>MQDFYYELPVPIEFGIGKINKIPEIIEKFQFKRGLLISTPSLVKNGTAEKMMKLSKGKIKEIFSDIQPNPTLQNTDNCANILREKAYDFAVALGGGSILDCAKVACYVATTDFLTKEFFYNKKPIQHPSIPLIAIPTTSGTASEITSVSVLTDPEKGIKRPLASSYFYPKYALIDPELTVSCPPSVTATSGIDVLAHALEAFYNKRHQPYTDMMAEKAAQLVFDHLLTAFHEPNNLEARSNMSFASVTAGLAFNLTQTAAAHACSYPLTQDYNIPHGEACAFTLAAFWRLNSQSDDEKVRERLQSFSQRLGFTNADDLANRIDEMKKEMGFRMTLEDVGVTSEKQLDQLVKKSFAPNMLNNPVEMDPSSLKQLYESL</sequence>
<evidence type="ECO:0000256" key="1">
    <source>
        <dbReference type="ARBA" id="ARBA00023002"/>
    </source>
</evidence>
<evidence type="ECO:0000313" key="4">
    <source>
        <dbReference type="EMBL" id="ASS90168.1"/>
    </source>
</evidence>
<dbReference type="PANTHER" id="PTHR11496:SF83">
    <property type="entry name" value="HYDROXYACID-OXOACID TRANSHYDROGENASE, MITOCHONDRIAL"/>
    <property type="match status" value="1"/>
</dbReference>
<accession>A0A223E4H9</accession>
<dbReference type="Pfam" id="PF25137">
    <property type="entry name" value="ADH_Fe_C"/>
    <property type="match status" value="1"/>
</dbReference>
<dbReference type="EMBL" id="CP017703">
    <property type="protein sequence ID" value="ASS90168.1"/>
    <property type="molecule type" value="Genomic_DNA"/>
</dbReference>
<gene>
    <name evidence="4" type="ORF">AP3564_07955</name>
</gene>
<proteinExistence type="predicted"/>
<dbReference type="RefSeq" id="WP_094245137.1">
    <property type="nucleotide sequence ID" value="NZ_CP017703.1"/>
</dbReference>
<dbReference type="Gene3D" id="1.20.1090.10">
    <property type="entry name" value="Dehydroquinate synthase-like - alpha domain"/>
    <property type="match status" value="1"/>
</dbReference>
<evidence type="ECO:0000259" key="3">
    <source>
        <dbReference type="Pfam" id="PF25137"/>
    </source>
</evidence>
<dbReference type="InterPro" id="IPR039697">
    <property type="entry name" value="Alcohol_dehydrogenase_Fe"/>
</dbReference>
<dbReference type="InterPro" id="IPR018211">
    <property type="entry name" value="ADH_Fe_CS"/>
</dbReference>
<protein>
    <submittedName>
        <fullName evidence="4">Alcohol dehydrogenase</fullName>
    </submittedName>
</protein>
<name>A0A223E4H9_9BACI</name>
<dbReference type="CDD" id="cd08196">
    <property type="entry name" value="Fe-ADH-like"/>
    <property type="match status" value="1"/>
</dbReference>
<dbReference type="AlphaFoldDB" id="A0A223E4H9"/>
<dbReference type="Pfam" id="PF00465">
    <property type="entry name" value="Fe-ADH"/>
    <property type="match status" value="1"/>
</dbReference>
<dbReference type="PROSITE" id="PS00913">
    <property type="entry name" value="ADH_IRON_1"/>
    <property type="match status" value="1"/>
</dbReference>
<dbReference type="SUPFAM" id="SSF56796">
    <property type="entry name" value="Dehydroquinate synthase-like"/>
    <property type="match status" value="1"/>
</dbReference>